<organism evidence="2 3">
    <name type="scientific">Methanolobus tindarius DSM 2278</name>
    <dbReference type="NCBI Taxonomy" id="1090322"/>
    <lineage>
        <taxon>Archaea</taxon>
        <taxon>Methanobacteriati</taxon>
        <taxon>Methanobacteriota</taxon>
        <taxon>Stenosarchaea group</taxon>
        <taxon>Methanomicrobia</taxon>
        <taxon>Methanosarcinales</taxon>
        <taxon>Methanosarcinaceae</taxon>
        <taxon>Methanolobus</taxon>
    </lineage>
</organism>
<evidence type="ECO:0000313" key="3">
    <source>
        <dbReference type="Proteomes" id="UP000019483"/>
    </source>
</evidence>
<proteinExistence type="predicted"/>
<comment type="caution">
    <text evidence="2">The sequence shown here is derived from an EMBL/GenBank/DDBJ whole genome shotgun (WGS) entry which is preliminary data.</text>
</comment>
<sequence length="161" mass="18618">MTLPDVCPKDGVSQCKKKACHLYVVEWRTGDEQCVIGYSSTHKEFSRSTPMEDTYAESTRMRLQKKAPEERKAWPESGQSAEKRQHLQRQSVPEEALTEIAGLPPKEPMSPVGREEVVVNNKDTTVFEARKERPEEENKSKKSLDKLMDDLPEDYEEKFWD</sequence>
<feature type="compositionally biased region" description="Basic and acidic residues" evidence="1">
    <location>
        <begin position="128"/>
        <end position="149"/>
    </location>
</feature>
<feature type="compositionally biased region" description="Acidic residues" evidence="1">
    <location>
        <begin position="150"/>
        <end position="161"/>
    </location>
</feature>
<dbReference type="STRING" id="1090322.MettiDRAFT_1636"/>
<dbReference type="AlphaFoldDB" id="W9DR92"/>
<feature type="region of interest" description="Disordered" evidence="1">
    <location>
        <begin position="41"/>
        <end position="161"/>
    </location>
</feature>
<dbReference type="Proteomes" id="UP000019483">
    <property type="component" value="Unassembled WGS sequence"/>
</dbReference>
<protein>
    <submittedName>
        <fullName evidence="2">Uncharacterized protein</fullName>
    </submittedName>
</protein>
<accession>W9DR92</accession>
<dbReference type="RefSeq" id="WP_023845319.1">
    <property type="nucleotide sequence ID" value="NZ_AZAJ01000001.1"/>
</dbReference>
<keyword evidence="3" id="KW-1185">Reference proteome</keyword>
<evidence type="ECO:0000256" key="1">
    <source>
        <dbReference type="SAM" id="MobiDB-lite"/>
    </source>
</evidence>
<reference evidence="2 3" key="1">
    <citation type="submission" date="2013-08" db="EMBL/GenBank/DDBJ databases">
        <authorList>
            <consortium name="DOE Joint Genome Institute"/>
            <person name="Eisen J."/>
            <person name="Huntemann M."/>
            <person name="Han J."/>
            <person name="Chen A."/>
            <person name="Kyrpides N."/>
            <person name="Mavromatis K."/>
            <person name="Markowitz V."/>
            <person name="Palaniappan K."/>
            <person name="Ivanova N."/>
            <person name="Schaumberg A."/>
            <person name="Pati A."/>
            <person name="Liolios K."/>
            <person name="Nordberg H.P."/>
            <person name="Cantor M.N."/>
            <person name="Hua S.X."/>
            <person name="Woyke T."/>
        </authorList>
    </citation>
    <scope>NUCLEOTIDE SEQUENCE [LARGE SCALE GENOMIC DNA]</scope>
    <source>
        <strain evidence="2 3">DSM 2278</strain>
    </source>
</reference>
<dbReference type="OrthoDB" id="137002at2157"/>
<name>W9DR92_METTI</name>
<dbReference type="EMBL" id="AZAJ01000001">
    <property type="protein sequence ID" value="ETA68183.1"/>
    <property type="molecule type" value="Genomic_DNA"/>
</dbReference>
<gene>
    <name evidence="2" type="ORF">MettiDRAFT_1636</name>
</gene>
<evidence type="ECO:0000313" key="2">
    <source>
        <dbReference type="EMBL" id="ETA68183.1"/>
    </source>
</evidence>